<dbReference type="AlphaFoldDB" id="A0A8I3AFI8"/>
<dbReference type="Proteomes" id="UP000683000">
    <property type="component" value="Unassembled WGS sequence"/>
</dbReference>
<organism evidence="1 2">
    <name type="scientific">Boletus reticuloceps</name>
    <dbReference type="NCBI Taxonomy" id="495285"/>
    <lineage>
        <taxon>Eukaryota</taxon>
        <taxon>Fungi</taxon>
        <taxon>Dikarya</taxon>
        <taxon>Basidiomycota</taxon>
        <taxon>Agaricomycotina</taxon>
        <taxon>Agaricomycetes</taxon>
        <taxon>Agaricomycetidae</taxon>
        <taxon>Boletales</taxon>
        <taxon>Boletineae</taxon>
        <taxon>Boletaceae</taxon>
        <taxon>Boletoideae</taxon>
        <taxon>Boletus</taxon>
    </lineage>
</organism>
<dbReference type="OrthoDB" id="3232986at2759"/>
<evidence type="ECO:0000313" key="2">
    <source>
        <dbReference type="Proteomes" id="UP000683000"/>
    </source>
</evidence>
<protein>
    <submittedName>
        <fullName evidence="1">Uncharacterized protein</fullName>
    </submittedName>
</protein>
<keyword evidence="2" id="KW-1185">Reference proteome</keyword>
<sequence length="109" mass="12766">MRPLPPKGQHHFWADHFLVYAQRYDTIRQQQGNVDRATGMHTLKLAACSLGEIFSDVFPIDQIRLYAHLVPHFGEVADDHLTHTNSFHLAQSFWLNNYFDKEFYYVVSS</sequence>
<evidence type="ECO:0000313" key="1">
    <source>
        <dbReference type="EMBL" id="KAG6380495.1"/>
    </source>
</evidence>
<dbReference type="EMBL" id="JAGFBS010000003">
    <property type="protein sequence ID" value="KAG6380495.1"/>
    <property type="molecule type" value="Genomic_DNA"/>
</dbReference>
<name>A0A8I3AFI8_9AGAM</name>
<reference evidence="1" key="1">
    <citation type="submission" date="2021-03" db="EMBL/GenBank/DDBJ databases">
        <title>Evolutionary innovations through gain and loss of genes in the ectomycorrhizal Boletales.</title>
        <authorList>
            <person name="Wu G."/>
            <person name="Miyauchi S."/>
            <person name="Morin E."/>
            <person name="Yang Z.-L."/>
            <person name="Xu J."/>
            <person name="Martin F.M."/>
        </authorList>
    </citation>
    <scope>NUCLEOTIDE SEQUENCE</scope>
    <source>
        <strain evidence="1">BR01</strain>
    </source>
</reference>
<gene>
    <name evidence="1" type="ORF">JVT61DRAFT_8651</name>
</gene>
<proteinExistence type="predicted"/>
<comment type="caution">
    <text evidence="1">The sequence shown here is derived from an EMBL/GenBank/DDBJ whole genome shotgun (WGS) entry which is preliminary data.</text>
</comment>
<accession>A0A8I3AFI8</accession>